<keyword evidence="2 11" id="KW-0489">Methyltransferase</keyword>
<evidence type="ECO:0000256" key="12">
    <source>
        <dbReference type="PIRSR" id="PIRSR005461-1"/>
    </source>
</evidence>
<evidence type="ECO:0000313" key="14">
    <source>
        <dbReference type="EMBL" id="RCL78260.1"/>
    </source>
</evidence>
<dbReference type="InterPro" id="IPR002877">
    <property type="entry name" value="RNA_MeTrfase_FtsJ_dom"/>
</dbReference>
<dbReference type="SUPFAM" id="SSF53335">
    <property type="entry name" value="S-adenosyl-L-methionine-dependent methyltransferases"/>
    <property type="match status" value="1"/>
</dbReference>
<dbReference type="HAMAP" id="MF_01547">
    <property type="entry name" value="RNA_methyltr_E"/>
    <property type="match status" value="1"/>
</dbReference>
<evidence type="ECO:0000256" key="5">
    <source>
        <dbReference type="ARBA" id="ARBA00037569"/>
    </source>
</evidence>
<evidence type="ECO:0000256" key="6">
    <source>
        <dbReference type="ARBA" id="ARBA00038861"/>
    </source>
</evidence>
<dbReference type="Gene3D" id="3.40.50.150">
    <property type="entry name" value="Vaccinia Virus protein VP39"/>
    <property type="match status" value="1"/>
</dbReference>
<evidence type="ECO:0000313" key="15">
    <source>
        <dbReference type="Proteomes" id="UP000252132"/>
    </source>
</evidence>
<keyword evidence="11" id="KW-0963">Cytoplasm</keyword>
<gene>
    <name evidence="11" type="primary">rlmE</name>
    <name evidence="11" type="synonym">ftsJ</name>
    <name evidence="11" type="synonym">rrmJ</name>
    <name evidence="14" type="ORF">DBW69_00905</name>
</gene>
<comment type="similarity">
    <text evidence="11">Belongs to the class I-like SAM-binding methyltransferase superfamily. RNA methyltransferase RlmE family.</text>
</comment>
<keyword evidence="4 11" id="KW-0949">S-adenosyl-L-methionine</keyword>
<comment type="catalytic activity">
    <reaction evidence="10 11">
        <text>uridine(2552) in 23S rRNA + S-adenosyl-L-methionine = 2'-O-methyluridine(2552) in 23S rRNA + S-adenosyl-L-homocysteine + H(+)</text>
        <dbReference type="Rhea" id="RHEA:42720"/>
        <dbReference type="Rhea" id="RHEA-COMP:10202"/>
        <dbReference type="Rhea" id="RHEA-COMP:10203"/>
        <dbReference type="ChEBI" id="CHEBI:15378"/>
        <dbReference type="ChEBI" id="CHEBI:57856"/>
        <dbReference type="ChEBI" id="CHEBI:59789"/>
        <dbReference type="ChEBI" id="CHEBI:65315"/>
        <dbReference type="ChEBI" id="CHEBI:74478"/>
        <dbReference type="EC" id="2.1.1.166"/>
    </reaction>
</comment>
<sequence>MPKSGRDGRLRTKVKTAKGRKISSTRWLERQLNDPYVAQAQKDGYRSRAAYKLIEIDDKYKLLKPGQCVIDLGCAPGGWTQVAVKRTRSDKNSGAYVIGIDIQDVDIVPGAEILKMDFMDDAAPEEICNLAGRAPDLVLSDMAAAVTGHKNTDHLRTIALAEAAAYFAIENLAPDGAFCAKVFQGGTEADLLAQLKKNFTRVIHVKPKASRKESSELYVIALGFKPSA</sequence>
<feature type="binding site" evidence="11">
    <location>
        <position position="79"/>
    </location>
    <ligand>
        <name>S-adenosyl-L-methionine</name>
        <dbReference type="ChEBI" id="CHEBI:59789"/>
    </ligand>
</feature>
<comment type="function">
    <text evidence="5 11">Specifically methylates the uridine in position 2552 of 23S rRNA at the 2'-O position of the ribose in the fully assembled 50S ribosomal subunit.</text>
</comment>
<accession>A0A368E2C9</accession>
<dbReference type="InterPro" id="IPR015507">
    <property type="entry name" value="rRNA-MeTfrase_E"/>
</dbReference>
<feature type="binding site" evidence="11">
    <location>
        <position position="141"/>
    </location>
    <ligand>
        <name>S-adenosyl-L-methionine</name>
        <dbReference type="ChEBI" id="CHEBI:59789"/>
    </ligand>
</feature>
<dbReference type="EMBL" id="QOQF01000002">
    <property type="protein sequence ID" value="RCL78260.1"/>
    <property type="molecule type" value="Genomic_DNA"/>
</dbReference>
<dbReference type="PANTHER" id="PTHR10920:SF18">
    <property type="entry name" value="RRNA METHYLTRANSFERASE 2, MITOCHONDRIAL"/>
    <property type="match status" value="1"/>
</dbReference>
<evidence type="ECO:0000256" key="4">
    <source>
        <dbReference type="ARBA" id="ARBA00022691"/>
    </source>
</evidence>
<dbReference type="InterPro" id="IPR050082">
    <property type="entry name" value="RNA_methyltr_RlmE"/>
</dbReference>
<keyword evidence="1 11" id="KW-0698">rRNA processing</keyword>
<dbReference type="InterPro" id="IPR029063">
    <property type="entry name" value="SAM-dependent_MTases_sf"/>
</dbReference>
<dbReference type="AlphaFoldDB" id="A0A368E2C9"/>
<keyword evidence="3 11" id="KW-0808">Transferase</keyword>
<protein>
    <recommendedName>
        <fullName evidence="7 11">Ribosomal RNA large subunit methyltransferase E</fullName>
        <ecNumber evidence="6 11">2.1.1.166</ecNumber>
    </recommendedName>
    <alternativeName>
        <fullName evidence="9 11">23S rRNA Um2552 methyltransferase</fullName>
    </alternativeName>
    <alternativeName>
        <fullName evidence="8 11">rRNA (uridine-2'-O-)-methyltransferase</fullName>
    </alternativeName>
</protein>
<evidence type="ECO:0000256" key="9">
    <source>
        <dbReference type="ARBA" id="ARBA00042745"/>
    </source>
</evidence>
<evidence type="ECO:0000256" key="1">
    <source>
        <dbReference type="ARBA" id="ARBA00022552"/>
    </source>
</evidence>
<feature type="active site" description="Proton acceptor" evidence="11 12">
    <location>
        <position position="181"/>
    </location>
</feature>
<dbReference type="GO" id="GO:0008650">
    <property type="term" value="F:rRNA (uridine-2'-O-)-methyltransferase activity"/>
    <property type="evidence" value="ECO:0007669"/>
    <property type="project" value="UniProtKB-UniRule"/>
</dbReference>
<evidence type="ECO:0000256" key="2">
    <source>
        <dbReference type="ARBA" id="ARBA00022603"/>
    </source>
</evidence>
<dbReference type="PIRSF" id="PIRSF005461">
    <property type="entry name" value="23S_rRNA_mtase"/>
    <property type="match status" value="1"/>
</dbReference>
<reference evidence="14 15" key="1">
    <citation type="journal article" date="2018" name="Microbiome">
        <title>Fine metagenomic profile of the Mediterranean stratified and mixed water columns revealed by assembly and recruitment.</title>
        <authorList>
            <person name="Haro-Moreno J.M."/>
            <person name="Lopez-Perez M."/>
            <person name="De La Torre J.R."/>
            <person name="Picazo A."/>
            <person name="Camacho A."/>
            <person name="Rodriguez-Valera F."/>
        </authorList>
    </citation>
    <scope>NUCLEOTIDE SEQUENCE [LARGE SCALE GENOMIC DNA]</scope>
    <source>
        <strain evidence="14">MED-G55</strain>
    </source>
</reference>
<feature type="binding site" evidence="11">
    <location>
        <position position="77"/>
    </location>
    <ligand>
        <name>S-adenosyl-L-methionine</name>
        <dbReference type="ChEBI" id="CHEBI:59789"/>
    </ligand>
</feature>
<organism evidence="14 15">
    <name type="scientific">PS1 clade bacterium</name>
    <dbReference type="NCBI Taxonomy" id="2175152"/>
    <lineage>
        <taxon>Bacteria</taxon>
        <taxon>Pseudomonadati</taxon>
        <taxon>Pseudomonadota</taxon>
        <taxon>Alphaproteobacteria</taxon>
        <taxon>PS1 clade</taxon>
    </lineage>
</organism>
<dbReference type="GO" id="GO:0005737">
    <property type="term" value="C:cytoplasm"/>
    <property type="evidence" value="ECO:0007669"/>
    <property type="project" value="UniProtKB-SubCell"/>
</dbReference>
<evidence type="ECO:0000256" key="8">
    <source>
        <dbReference type="ARBA" id="ARBA00041995"/>
    </source>
</evidence>
<feature type="domain" description="Ribosomal RNA methyltransferase FtsJ" evidence="13">
    <location>
        <begin position="45"/>
        <end position="224"/>
    </location>
</feature>
<evidence type="ECO:0000256" key="10">
    <source>
        <dbReference type="ARBA" id="ARBA00048970"/>
    </source>
</evidence>
<comment type="subcellular location">
    <subcellularLocation>
        <location evidence="11">Cytoplasm</location>
    </subcellularLocation>
</comment>
<comment type="caution">
    <text evidence="14">The sequence shown here is derived from an EMBL/GenBank/DDBJ whole genome shotgun (WGS) entry which is preliminary data.</text>
</comment>
<evidence type="ECO:0000256" key="11">
    <source>
        <dbReference type="HAMAP-Rule" id="MF_01547"/>
    </source>
</evidence>
<dbReference type="PANTHER" id="PTHR10920">
    <property type="entry name" value="RIBOSOMAL RNA METHYLTRANSFERASE"/>
    <property type="match status" value="1"/>
</dbReference>
<evidence type="ECO:0000256" key="3">
    <source>
        <dbReference type="ARBA" id="ARBA00022679"/>
    </source>
</evidence>
<evidence type="ECO:0000256" key="7">
    <source>
        <dbReference type="ARBA" id="ARBA00041129"/>
    </source>
</evidence>
<proteinExistence type="inferred from homology"/>
<feature type="binding site" evidence="11">
    <location>
        <position position="117"/>
    </location>
    <ligand>
        <name>S-adenosyl-L-methionine</name>
        <dbReference type="ChEBI" id="CHEBI:59789"/>
    </ligand>
</feature>
<dbReference type="EC" id="2.1.1.166" evidence="6 11"/>
<name>A0A368E2C9_9PROT</name>
<feature type="binding site" evidence="11">
    <location>
        <position position="101"/>
    </location>
    <ligand>
        <name>S-adenosyl-L-methionine</name>
        <dbReference type="ChEBI" id="CHEBI:59789"/>
    </ligand>
</feature>
<evidence type="ECO:0000259" key="13">
    <source>
        <dbReference type="Pfam" id="PF01728"/>
    </source>
</evidence>
<dbReference type="Pfam" id="PF01728">
    <property type="entry name" value="FtsJ"/>
    <property type="match status" value="1"/>
</dbReference>
<dbReference type="Proteomes" id="UP000252132">
    <property type="component" value="Unassembled WGS sequence"/>
</dbReference>